<reference evidence="1 2" key="1">
    <citation type="submission" date="2019-02" db="EMBL/GenBank/DDBJ databases">
        <title>Deep-cultivation of Planctomycetes and their phenomic and genomic characterization uncovers novel biology.</title>
        <authorList>
            <person name="Wiegand S."/>
            <person name="Jogler M."/>
            <person name="Boedeker C."/>
            <person name="Pinto D."/>
            <person name="Vollmers J."/>
            <person name="Rivas-Marin E."/>
            <person name="Kohn T."/>
            <person name="Peeters S.H."/>
            <person name="Heuer A."/>
            <person name="Rast P."/>
            <person name="Oberbeckmann S."/>
            <person name="Bunk B."/>
            <person name="Jeske O."/>
            <person name="Meyerdierks A."/>
            <person name="Storesund J.E."/>
            <person name="Kallscheuer N."/>
            <person name="Luecker S."/>
            <person name="Lage O.M."/>
            <person name="Pohl T."/>
            <person name="Merkel B.J."/>
            <person name="Hornburger P."/>
            <person name="Mueller R.-W."/>
            <person name="Bruemmer F."/>
            <person name="Labrenz M."/>
            <person name="Spormann A.M."/>
            <person name="Op den Camp H."/>
            <person name="Overmann J."/>
            <person name="Amann R."/>
            <person name="Jetten M.S.M."/>
            <person name="Mascher T."/>
            <person name="Medema M.H."/>
            <person name="Devos D.P."/>
            <person name="Kaster A.-K."/>
            <person name="Ovreas L."/>
            <person name="Rohde M."/>
            <person name="Galperin M.Y."/>
            <person name="Jogler C."/>
        </authorList>
    </citation>
    <scope>NUCLEOTIDE SEQUENCE [LARGE SCALE GENOMIC DNA]</scope>
    <source>
        <strain evidence="1 2">ETA_A1</strain>
    </source>
</reference>
<dbReference type="Pfam" id="PF13267">
    <property type="entry name" value="DUF4058"/>
    <property type="match status" value="1"/>
</dbReference>
<organism evidence="1 2">
    <name type="scientific">Urbifossiella limnaea</name>
    <dbReference type="NCBI Taxonomy" id="2528023"/>
    <lineage>
        <taxon>Bacteria</taxon>
        <taxon>Pseudomonadati</taxon>
        <taxon>Planctomycetota</taxon>
        <taxon>Planctomycetia</taxon>
        <taxon>Gemmatales</taxon>
        <taxon>Gemmataceae</taxon>
        <taxon>Urbifossiella</taxon>
    </lineage>
</organism>
<dbReference type="Proteomes" id="UP000319576">
    <property type="component" value="Chromosome"/>
</dbReference>
<dbReference type="EMBL" id="CP036273">
    <property type="protein sequence ID" value="QDU22731.1"/>
    <property type="molecule type" value="Genomic_DNA"/>
</dbReference>
<dbReference type="InterPro" id="IPR025132">
    <property type="entry name" value="DUF4058"/>
</dbReference>
<name>A0A517XZ09_9BACT</name>
<evidence type="ECO:0000313" key="1">
    <source>
        <dbReference type="EMBL" id="QDU22731.1"/>
    </source>
</evidence>
<accession>A0A517XZ09</accession>
<keyword evidence="2" id="KW-1185">Reference proteome</keyword>
<proteinExistence type="predicted"/>
<evidence type="ECO:0000313" key="2">
    <source>
        <dbReference type="Proteomes" id="UP000319576"/>
    </source>
</evidence>
<sequence length="176" mass="20008">MPSPFPGMNPYLEQHGVWNDFHKTFLVTMRELLTPQLVPRYVGRLEEHVHTHNVDDGRTSAFQDEIHSVYLEIRDTAGLEVVTTIELLSPSNKRTGPDREAYRARVRRVLSSSANFVEIDLLRGGPRMPWGNLPACDYYALVSRPETRPRTDVWPVALRDRLPSIPIPVRAGEPAA</sequence>
<dbReference type="AlphaFoldDB" id="A0A517XZ09"/>
<protein>
    <recommendedName>
        <fullName evidence="3">DUF4058 family protein</fullName>
    </recommendedName>
</protein>
<gene>
    <name evidence="1" type="ORF">ETAA1_47170</name>
</gene>
<dbReference type="OrthoDB" id="272536at2"/>
<dbReference type="KEGG" id="uli:ETAA1_47170"/>
<evidence type="ECO:0008006" key="3">
    <source>
        <dbReference type="Google" id="ProtNLM"/>
    </source>
</evidence>